<dbReference type="CDD" id="cd06558">
    <property type="entry name" value="crotonase-like"/>
    <property type="match status" value="1"/>
</dbReference>
<proteinExistence type="predicted"/>
<gene>
    <name evidence="1" type="ORF">GCM10025760_20250</name>
</gene>
<dbReference type="Pfam" id="PF00378">
    <property type="entry name" value="ECH_1"/>
    <property type="match status" value="1"/>
</dbReference>
<dbReference type="SUPFAM" id="SSF52096">
    <property type="entry name" value="ClpP/crotonase"/>
    <property type="match status" value="1"/>
</dbReference>
<evidence type="ECO:0000313" key="2">
    <source>
        <dbReference type="Proteomes" id="UP001501407"/>
    </source>
</evidence>
<name>A0ABP9MAR6_9MICO</name>
<organism evidence="1 2">
    <name type="scientific">Microbacterium yannicii</name>
    <dbReference type="NCBI Taxonomy" id="671622"/>
    <lineage>
        <taxon>Bacteria</taxon>
        <taxon>Bacillati</taxon>
        <taxon>Actinomycetota</taxon>
        <taxon>Actinomycetes</taxon>
        <taxon>Micrococcales</taxon>
        <taxon>Microbacteriaceae</taxon>
        <taxon>Microbacterium</taxon>
    </lineage>
</organism>
<comment type="caution">
    <text evidence="1">The sequence shown here is derived from an EMBL/GenBank/DDBJ whole genome shotgun (WGS) entry which is preliminary data.</text>
</comment>
<keyword evidence="2" id="KW-1185">Reference proteome</keyword>
<reference evidence="2" key="1">
    <citation type="journal article" date="2019" name="Int. J. Syst. Evol. Microbiol.">
        <title>The Global Catalogue of Microorganisms (GCM) 10K type strain sequencing project: providing services to taxonomists for standard genome sequencing and annotation.</title>
        <authorList>
            <consortium name="The Broad Institute Genomics Platform"/>
            <consortium name="The Broad Institute Genome Sequencing Center for Infectious Disease"/>
            <person name="Wu L."/>
            <person name="Ma J."/>
        </authorList>
    </citation>
    <scope>NUCLEOTIDE SEQUENCE [LARGE SCALE GENOMIC DNA]</scope>
    <source>
        <strain evidence="2">JCM 18959</strain>
    </source>
</reference>
<dbReference type="Gene3D" id="3.90.226.10">
    <property type="entry name" value="2-enoyl-CoA Hydratase, Chain A, domain 1"/>
    <property type="match status" value="1"/>
</dbReference>
<protein>
    <submittedName>
        <fullName evidence="1">Enoyl-CoA hydratase-related protein</fullName>
    </submittedName>
</protein>
<dbReference type="Proteomes" id="UP001501407">
    <property type="component" value="Unassembled WGS sequence"/>
</dbReference>
<dbReference type="PANTHER" id="PTHR43459">
    <property type="entry name" value="ENOYL-COA HYDRATASE"/>
    <property type="match status" value="1"/>
</dbReference>
<dbReference type="InterPro" id="IPR029045">
    <property type="entry name" value="ClpP/crotonase-like_dom_sf"/>
</dbReference>
<sequence>MMSDPVELVLADDVAHLTLNRPDAANTINLAVARRFRDHMRNLERQPPAAVVIAARGRAFCGGGDVREMSEAPDLPTYLDLLAETFHEGLLLLASLDALIFAAIGGAAAGGGLGLALNADVRIASPRARFLTAYEAVGLTPDSGVSFLLPRVVGLGRAAEMSALSGVMDAATAARSGLVAEVVETDPAARAAELASSATGRSQAHMSATRRLLRGDTDGQYAAALDAERAALVAAAASTSAASLIRGFVHRQKEKQA</sequence>
<evidence type="ECO:0000313" key="1">
    <source>
        <dbReference type="EMBL" id="GAA5092082.1"/>
    </source>
</evidence>
<dbReference type="PANTHER" id="PTHR43459:SF1">
    <property type="entry name" value="EG:BACN32G11.4 PROTEIN"/>
    <property type="match status" value="1"/>
</dbReference>
<dbReference type="EMBL" id="BAABKZ010000002">
    <property type="protein sequence ID" value="GAA5092082.1"/>
    <property type="molecule type" value="Genomic_DNA"/>
</dbReference>
<dbReference type="InterPro" id="IPR001753">
    <property type="entry name" value="Enoyl-CoA_hydra/iso"/>
</dbReference>
<accession>A0ABP9MAR6</accession>